<accession>A0A480B6W6</accession>
<dbReference type="PROSITE" id="PS00060">
    <property type="entry name" value="ADH_IRON_2"/>
    <property type="match status" value="1"/>
</dbReference>
<keyword evidence="5" id="KW-1185">Reference proteome</keyword>
<dbReference type="FunFam" id="1.20.1090.10:FF:000001">
    <property type="entry name" value="Aldehyde-alcohol dehydrogenase"/>
    <property type="match status" value="1"/>
</dbReference>
<dbReference type="Gene3D" id="3.40.50.1970">
    <property type="match status" value="1"/>
</dbReference>
<proteinExistence type="predicted"/>
<dbReference type="Pfam" id="PF00465">
    <property type="entry name" value="Fe-ADH"/>
    <property type="match status" value="1"/>
</dbReference>
<organism evidence="4 5">
    <name type="scientific">Veillonella tobetsuensis</name>
    <dbReference type="NCBI Taxonomy" id="1110546"/>
    <lineage>
        <taxon>Bacteria</taxon>
        <taxon>Bacillati</taxon>
        <taxon>Bacillota</taxon>
        <taxon>Negativicutes</taxon>
        <taxon>Veillonellales</taxon>
        <taxon>Veillonellaceae</taxon>
        <taxon>Veillonella</taxon>
    </lineage>
</organism>
<dbReference type="PANTHER" id="PTHR11496:SF83">
    <property type="entry name" value="HYDROXYACID-OXOACID TRANSHYDROGENASE, MITOCHONDRIAL"/>
    <property type="match status" value="1"/>
</dbReference>
<evidence type="ECO:0000313" key="5">
    <source>
        <dbReference type="Proteomes" id="UP000303581"/>
    </source>
</evidence>
<protein>
    <submittedName>
        <fullName evidence="4">Alcohol dehydrogenase</fullName>
    </submittedName>
</protein>
<name>A0A480B6W6_9FIRM</name>
<dbReference type="Gene3D" id="1.20.1090.10">
    <property type="entry name" value="Dehydroquinate synthase-like - alpha domain"/>
    <property type="match status" value="1"/>
</dbReference>
<dbReference type="Pfam" id="PF25137">
    <property type="entry name" value="ADH_Fe_C"/>
    <property type="match status" value="1"/>
</dbReference>
<evidence type="ECO:0000259" key="2">
    <source>
        <dbReference type="Pfam" id="PF00465"/>
    </source>
</evidence>
<dbReference type="GO" id="GO:0046872">
    <property type="term" value="F:metal ion binding"/>
    <property type="evidence" value="ECO:0007669"/>
    <property type="project" value="InterPro"/>
</dbReference>
<sequence length="382" mass="41220">MESWTFKTQIFTESVNHSATGSKSDALERLRLLNGERIFIVCDPFLEGTPALQTVIDLISINNTYTVYSDVVPDPPIDSIVKGVMVLRKEESTVLIVIGGGSAIDMAKGINYFCKTIYQVGVKKFIAIPTTSGTGSEVTSFAVITDTKTGVKYPLLDDSLLPDEAILTTFFVKSAPEKVTAYSGMDVLVHALESLVAKKANHFTDALAEKAIELVVKNLPTCVVDGKNEVARAAMHEASCMAGIAFNQAGLGITHALSHQLGGQFHIPHGLANAMLLPYVIMYNAANSTVAKSKYISIAQKLCLTSETSDESVQLAALVKCAQSLARQVGCSMTMKEFGIDNITFKNSFSILVQQAIADRTYGGNPYEATKEDLTRILTCII</sequence>
<dbReference type="InterPro" id="IPR039697">
    <property type="entry name" value="Alcohol_dehydrogenase_Fe"/>
</dbReference>
<dbReference type="GO" id="GO:0004022">
    <property type="term" value="F:alcohol dehydrogenase (NAD+) activity"/>
    <property type="evidence" value="ECO:0007669"/>
    <property type="project" value="UniProtKB-ARBA"/>
</dbReference>
<evidence type="ECO:0000256" key="1">
    <source>
        <dbReference type="ARBA" id="ARBA00023002"/>
    </source>
</evidence>
<dbReference type="SUPFAM" id="SSF56796">
    <property type="entry name" value="Dehydroquinate synthase-like"/>
    <property type="match status" value="1"/>
</dbReference>
<keyword evidence="1" id="KW-0560">Oxidoreductase</keyword>
<feature type="domain" description="Fe-containing alcohol dehydrogenase-like C-terminal" evidence="3">
    <location>
        <begin position="180"/>
        <end position="379"/>
    </location>
</feature>
<dbReference type="AlphaFoldDB" id="A0A480B6W6"/>
<dbReference type="PANTHER" id="PTHR11496">
    <property type="entry name" value="ALCOHOL DEHYDROGENASE"/>
    <property type="match status" value="1"/>
</dbReference>
<dbReference type="Proteomes" id="UP000303581">
    <property type="component" value="Unassembled WGS sequence"/>
</dbReference>
<gene>
    <name evidence="4" type="primary">pduQ</name>
    <name evidence="4" type="ORF">PAGU1579_09900</name>
</gene>
<dbReference type="EMBL" id="BJCR01000028">
    <property type="protein sequence ID" value="GCL69221.1"/>
    <property type="molecule type" value="Genomic_DNA"/>
</dbReference>
<dbReference type="RefSeq" id="WP_137661953.1">
    <property type="nucleotide sequence ID" value="NZ_BJCR01000028.1"/>
</dbReference>
<feature type="domain" description="Alcohol dehydrogenase iron-type/glycerol dehydrogenase GldA" evidence="2">
    <location>
        <begin position="28"/>
        <end position="167"/>
    </location>
</feature>
<dbReference type="CDD" id="cd08180">
    <property type="entry name" value="PDD"/>
    <property type="match status" value="1"/>
</dbReference>
<dbReference type="FunFam" id="3.40.50.1970:FF:000003">
    <property type="entry name" value="Alcohol dehydrogenase, iron-containing"/>
    <property type="match status" value="1"/>
</dbReference>
<dbReference type="InterPro" id="IPR018211">
    <property type="entry name" value="ADH_Fe_CS"/>
</dbReference>
<comment type="caution">
    <text evidence="4">The sequence shown here is derived from an EMBL/GenBank/DDBJ whole genome shotgun (WGS) entry which is preliminary data.</text>
</comment>
<evidence type="ECO:0000313" key="4">
    <source>
        <dbReference type="EMBL" id="GCL69221.1"/>
    </source>
</evidence>
<evidence type="ECO:0000259" key="3">
    <source>
        <dbReference type="Pfam" id="PF25137"/>
    </source>
</evidence>
<dbReference type="InterPro" id="IPR056798">
    <property type="entry name" value="ADH_Fe_C"/>
</dbReference>
<dbReference type="InterPro" id="IPR001670">
    <property type="entry name" value="ADH_Fe/GldA"/>
</dbReference>
<reference evidence="4 5" key="1">
    <citation type="submission" date="2019-03" db="EMBL/GenBank/DDBJ databases">
        <title>Draft genome sequences of two Veillonella tobetsuensis clinical isolates from intraoperative bronchial fluids of elderly patients with pulmonary carcinoma.</title>
        <authorList>
            <person name="Akiyama T."/>
        </authorList>
    </citation>
    <scope>NUCLEOTIDE SEQUENCE [LARGE SCALE GENOMIC DNA]</scope>
    <source>
        <strain evidence="4 5">PAGU 1579</strain>
    </source>
</reference>